<dbReference type="AlphaFoldDB" id="A0A2P8DFK4"/>
<feature type="transmembrane region" description="Helical" evidence="2">
    <location>
        <begin position="110"/>
        <end position="132"/>
    </location>
</feature>
<dbReference type="Proteomes" id="UP000240542">
    <property type="component" value="Unassembled WGS sequence"/>
</dbReference>
<protein>
    <submittedName>
        <fullName evidence="3">Uncharacterized protein</fullName>
    </submittedName>
</protein>
<evidence type="ECO:0000256" key="1">
    <source>
        <dbReference type="SAM" id="MobiDB-lite"/>
    </source>
</evidence>
<gene>
    <name evidence="3" type="ORF">CLV63_113158</name>
</gene>
<comment type="caution">
    <text evidence="3">The sequence shown here is derived from an EMBL/GenBank/DDBJ whole genome shotgun (WGS) entry which is preliminary data.</text>
</comment>
<keyword evidence="4" id="KW-1185">Reference proteome</keyword>
<keyword evidence="2" id="KW-0812">Transmembrane</keyword>
<evidence type="ECO:0000313" key="3">
    <source>
        <dbReference type="EMBL" id="PSK95995.1"/>
    </source>
</evidence>
<feature type="compositionally biased region" description="Low complexity" evidence="1">
    <location>
        <begin position="87"/>
        <end position="96"/>
    </location>
</feature>
<dbReference type="EMBL" id="PYGA01000013">
    <property type="protein sequence ID" value="PSK95995.1"/>
    <property type="molecule type" value="Genomic_DNA"/>
</dbReference>
<reference evidence="3 4" key="1">
    <citation type="submission" date="2018-03" db="EMBL/GenBank/DDBJ databases">
        <title>Genomic Encyclopedia of Archaeal and Bacterial Type Strains, Phase II (KMG-II): from individual species to whole genera.</title>
        <authorList>
            <person name="Goeker M."/>
        </authorList>
    </citation>
    <scope>NUCLEOTIDE SEQUENCE [LARGE SCALE GENOMIC DNA]</scope>
    <source>
        <strain evidence="3 4">DSM 45312</strain>
    </source>
</reference>
<evidence type="ECO:0000256" key="2">
    <source>
        <dbReference type="SAM" id="Phobius"/>
    </source>
</evidence>
<sequence>MERHGHRARGAWAHLLLLVPLLLGVAAMHTFGHPHEPGPAPQAAAAGAHSTGHGSAASVHGSDRGPAASVHESDRGPAASVHESGADHGSAASAHGTDARGSAEPPPMDPMTMCLAVVGLAVLLLGAAATVLRLPALRRRPPGTRLRTVLRTLPPPAPPSLARLQVMRV</sequence>
<proteinExistence type="predicted"/>
<feature type="compositionally biased region" description="Low complexity" evidence="1">
    <location>
        <begin position="41"/>
        <end position="60"/>
    </location>
</feature>
<accession>A0A2P8DFK4</accession>
<feature type="region of interest" description="Disordered" evidence="1">
    <location>
        <begin position="33"/>
        <end position="107"/>
    </location>
</feature>
<name>A0A2P8DFK4_9ACTN</name>
<feature type="transmembrane region" description="Helical" evidence="2">
    <location>
        <begin position="12"/>
        <end position="31"/>
    </location>
</feature>
<keyword evidence="2" id="KW-1133">Transmembrane helix</keyword>
<keyword evidence="2" id="KW-0472">Membrane</keyword>
<evidence type="ECO:0000313" key="4">
    <source>
        <dbReference type="Proteomes" id="UP000240542"/>
    </source>
</evidence>
<organism evidence="3 4">
    <name type="scientific">Murinocardiopsis flavida</name>
    <dbReference type="NCBI Taxonomy" id="645275"/>
    <lineage>
        <taxon>Bacteria</taxon>
        <taxon>Bacillati</taxon>
        <taxon>Actinomycetota</taxon>
        <taxon>Actinomycetes</taxon>
        <taxon>Streptosporangiales</taxon>
        <taxon>Nocardiopsidaceae</taxon>
        <taxon>Murinocardiopsis</taxon>
    </lineage>
</organism>